<keyword evidence="4" id="KW-0560">Oxidoreductase</keyword>
<gene>
    <name evidence="7" type="ORF">WH87_15480</name>
</gene>
<keyword evidence="3" id="KW-0274">FAD</keyword>
<evidence type="ECO:0000256" key="1">
    <source>
        <dbReference type="ARBA" id="ARBA00001974"/>
    </source>
</evidence>
<dbReference type="STRING" id="1293439.WH87_15480"/>
<dbReference type="Gene3D" id="3.30.9.10">
    <property type="entry name" value="D-Amino Acid Oxidase, subunit A, domain 2"/>
    <property type="match status" value="1"/>
</dbReference>
<dbReference type="Pfam" id="PF01266">
    <property type="entry name" value="DAO"/>
    <property type="match status" value="1"/>
</dbReference>
<dbReference type="GO" id="GO:0005737">
    <property type="term" value="C:cytoplasm"/>
    <property type="evidence" value="ECO:0007669"/>
    <property type="project" value="TreeGrafter"/>
</dbReference>
<dbReference type="SUPFAM" id="SSF51905">
    <property type="entry name" value="FAD/NAD(P)-binding domain"/>
    <property type="match status" value="1"/>
</dbReference>
<comment type="similarity">
    <text evidence="5">Belongs to the L2HGDH family.</text>
</comment>
<dbReference type="EMBL" id="LANJ01000044">
    <property type="protein sequence ID" value="KKC35956.1"/>
    <property type="molecule type" value="Genomic_DNA"/>
</dbReference>
<sequence>MLYDYCIIGGGILGLATARDILRRTPDASVILIEKETMLACHQTGHNSGVIHAGVYYKPGSLKARLCKAGAEATRQYCTEHGIAFETRGKLIVATDAMELARMDKLAQTATENGIAFTTLSEAALREREPNISGLGALFVRDSGIVDYRQICVAMGTEIEKAGGTILLGHAVTQLRETADRVDIVAGQTRITARYVIACAGLQSDRLARQAGLDIDHQIIPFRGEYYDVSPEKRDIVHHMIYPVPDPALPFLGIHLTPTIHGELTLGPNAVLGLAREGYPKRSFDFDDALALATFPGFWNVAKNQWRSGLDEFANSIFKRRYLKACQKYCPGLELSDLVERPAGIRAQAVARDGTMAQDFLFNQSPRTLHVGNAPSPAATSAIPIAEMIVSKALESMAAR</sequence>
<dbReference type="AlphaFoldDB" id="A0A0F5Q5N5"/>
<comment type="caution">
    <text evidence="7">The sequence shown here is derived from an EMBL/GenBank/DDBJ whole genome shotgun (WGS) entry which is preliminary data.</text>
</comment>
<organism evidence="7 8">
    <name type="scientific">Devosia epidermidihirudinis</name>
    <dbReference type="NCBI Taxonomy" id="1293439"/>
    <lineage>
        <taxon>Bacteria</taxon>
        <taxon>Pseudomonadati</taxon>
        <taxon>Pseudomonadota</taxon>
        <taxon>Alphaproteobacteria</taxon>
        <taxon>Hyphomicrobiales</taxon>
        <taxon>Devosiaceae</taxon>
        <taxon>Devosia</taxon>
    </lineage>
</organism>
<evidence type="ECO:0000256" key="2">
    <source>
        <dbReference type="ARBA" id="ARBA00022630"/>
    </source>
</evidence>
<reference evidence="7 8" key="1">
    <citation type="submission" date="2015-03" db="EMBL/GenBank/DDBJ databases">
        <authorList>
            <person name="Lepp D."/>
            <person name="Hassan Y.I."/>
            <person name="Li X.-Z."/>
            <person name="Zhou T."/>
        </authorList>
    </citation>
    <scope>NUCLEOTIDE SEQUENCE [LARGE SCALE GENOMIC DNA]</scope>
    <source>
        <strain evidence="7 8">E84</strain>
    </source>
</reference>
<protein>
    <submittedName>
        <fullName evidence="7">Hydroxyglutarate oxidase</fullName>
    </submittedName>
</protein>
<dbReference type="PANTHER" id="PTHR43104">
    <property type="entry name" value="L-2-HYDROXYGLUTARATE DEHYDROGENASE, MITOCHONDRIAL"/>
    <property type="match status" value="1"/>
</dbReference>
<dbReference type="PANTHER" id="PTHR43104:SF2">
    <property type="entry name" value="L-2-HYDROXYGLUTARATE DEHYDROGENASE, MITOCHONDRIAL"/>
    <property type="match status" value="1"/>
</dbReference>
<evidence type="ECO:0000313" key="7">
    <source>
        <dbReference type="EMBL" id="KKC35956.1"/>
    </source>
</evidence>
<proteinExistence type="inferred from homology"/>
<dbReference type="GO" id="GO:0047545">
    <property type="term" value="F:(S)-2-hydroxyglutarate dehydrogenase activity"/>
    <property type="evidence" value="ECO:0007669"/>
    <property type="project" value="TreeGrafter"/>
</dbReference>
<keyword evidence="8" id="KW-1185">Reference proteome</keyword>
<name>A0A0F5Q5N5_9HYPH</name>
<dbReference type="InterPro" id="IPR036188">
    <property type="entry name" value="FAD/NAD-bd_sf"/>
</dbReference>
<evidence type="ECO:0000256" key="5">
    <source>
        <dbReference type="ARBA" id="ARBA00037941"/>
    </source>
</evidence>
<dbReference type="OrthoDB" id="9801699at2"/>
<feature type="domain" description="FAD dependent oxidoreductase" evidence="6">
    <location>
        <begin position="4"/>
        <end position="390"/>
    </location>
</feature>
<evidence type="ECO:0000259" key="6">
    <source>
        <dbReference type="Pfam" id="PF01266"/>
    </source>
</evidence>
<comment type="cofactor">
    <cofactor evidence="1">
        <name>FAD</name>
        <dbReference type="ChEBI" id="CHEBI:57692"/>
    </cofactor>
</comment>
<evidence type="ECO:0000313" key="8">
    <source>
        <dbReference type="Proteomes" id="UP000033411"/>
    </source>
</evidence>
<dbReference type="NCBIfam" id="NF008726">
    <property type="entry name" value="PRK11728.1"/>
    <property type="match status" value="1"/>
</dbReference>
<accession>A0A0F5Q5N5</accession>
<evidence type="ECO:0000256" key="4">
    <source>
        <dbReference type="ARBA" id="ARBA00023002"/>
    </source>
</evidence>
<evidence type="ECO:0000256" key="3">
    <source>
        <dbReference type="ARBA" id="ARBA00022827"/>
    </source>
</evidence>
<keyword evidence="2" id="KW-0285">Flavoprotein</keyword>
<dbReference type="Proteomes" id="UP000033411">
    <property type="component" value="Unassembled WGS sequence"/>
</dbReference>
<dbReference type="PATRIC" id="fig|1293439.3.peg.3152"/>
<dbReference type="InterPro" id="IPR006076">
    <property type="entry name" value="FAD-dep_OxRdtase"/>
</dbReference>
<dbReference type="RefSeq" id="WP_046140685.1">
    <property type="nucleotide sequence ID" value="NZ_LANJ01000044.1"/>
</dbReference>
<dbReference type="Gene3D" id="3.50.50.60">
    <property type="entry name" value="FAD/NAD(P)-binding domain"/>
    <property type="match status" value="1"/>
</dbReference>